<feature type="signal peptide" evidence="1">
    <location>
        <begin position="1"/>
        <end position="18"/>
    </location>
</feature>
<accession>A0AAV3ZSL6</accession>
<evidence type="ECO:0000313" key="3">
    <source>
        <dbReference type="Proteomes" id="UP000735302"/>
    </source>
</evidence>
<dbReference type="Proteomes" id="UP000735302">
    <property type="component" value="Unassembled WGS sequence"/>
</dbReference>
<proteinExistence type="predicted"/>
<evidence type="ECO:0000256" key="1">
    <source>
        <dbReference type="SAM" id="SignalP"/>
    </source>
</evidence>
<gene>
    <name evidence="2" type="ORF">PoB_002338400</name>
</gene>
<name>A0AAV3ZSL6_9GAST</name>
<dbReference type="AlphaFoldDB" id="A0AAV3ZSL6"/>
<evidence type="ECO:0000313" key="2">
    <source>
        <dbReference type="EMBL" id="GFN96878.1"/>
    </source>
</evidence>
<dbReference type="EMBL" id="BLXT01002711">
    <property type="protein sequence ID" value="GFN96878.1"/>
    <property type="molecule type" value="Genomic_DNA"/>
</dbReference>
<feature type="chain" id="PRO_5043999756" evidence="1">
    <location>
        <begin position="19"/>
        <end position="124"/>
    </location>
</feature>
<reference evidence="2 3" key="1">
    <citation type="journal article" date="2021" name="Elife">
        <title>Chloroplast acquisition without the gene transfer in kleptoplastic sea slugs, Plakobranchus ocellatus.</title>
        <authorList>
            <person name="Maeda T."/>
            <person name="Takahashi S."/>
            <person name="Yoshida T."/>
            <person name="Shimamura S."/>
            <person name="Takaki Y."/>
            <person name="Nagai Y."/>
            <person name="Toyoda A."/>
            <person name="Suzuki Y."/>
            <person name="Arimoto A."/>
            <person name="Ishii H."/>
            <person name="Satoh N."/>
            <person name="Nishiyama T."/>
            <person name="Hasebe M."/>
            <person name="Maruyama T."/>
            <person name="Minagawa J."/>
            <person name="Obokata J."/>
            <person name="Shigenobu S."/>
        </authorList>
    </citation>
    <scope>NUCLEOTIDE SEQUENCE [LARGE SCALE GENOMIC DNA]</scope>
</reference>
<protein>
    <submittedName>
        <fullName evidence="2">Uncharacterized protein</fullName>
    </submittedName>
</protein>
<keyword evidence="1" id="KW-0732">Signal</keyword>
<comment type="caution">
    <text evidence="2">The sequence shown here is derived from an EMBL/GenBank/DDBJ whole genome shotgun (WGS) entry which is preliminary data.</text>
</comment>
<sequence>MKNLLLASLLLWLVVAHAAPFLDIFKEAHKDYQDAVLRKADALSKSVPFQTIVVHVKTVLARLKTPETFTESEILRISKAVQDNLRQTGESLSENIDHVRKVLGERSERLSDEQIQAFASGTWF</sequence>
<organism evidence="2 3">
    <name type="scientific">Plakobranchus ocellatus</name>
    <dbReference type="NCBI Taxonomy" id="259542"/>
    <lineage>
        <taxon>Eukaryota</taxon>
        <taxon>Metazoa</taxon>
        <taxon>Spiralia</taxon>
        <taxon>Lophotrochozoa</taxon>
        <taxon>Mollusca</taxon>
        <taxon>Gastropoda</taxon>
        <taxon>Heterobranchia</taxon>
        <taxon>Euthyneura</taxon>
        <taxon>Panpulmonata</taxon>
        <taxon>Sacoglossa</taxon>
        <taxon>Placobranchoidea</taxon>
        <taxon>Plakobranchidae</taxon>
        <taxon>Plakobranchus</taxon>
    </lineage>
</organism>
<keyword evidence="3" id="KW-1185">Reference proteome</keyword>